<evidence type="ECO:0000313" key="1">
    <source>
        <dbReference type="EMBL" id="XBS70942.1"/>
    </source>
</evidence>
<dbReference type="AlphaFoldDB" id="A0AAU7QCN9"/>
<gene>
    <name evidence="1" type="ORF">ABK905_07825</name>
</gene>
<accession>A0AAU7QCN9</accession>
<dbReference type="InterPro" id="IPR043129">
    <property type="entry name" value="ATPase_NBD"/>
</dbReference>
<name>A0AAU7QCN9_9GAMM</name>
<dbReference type="Gene3D" id="3.30.420.40">
    <property type="match status" value="1"/>
</dbReference>
<sequence length="90" mass="9634">MKKLLDFIELGAKAIATGINLFDPDYVLLGGGVMDMADFPYDRLVERTGVFIRKPLPFTGLTFAKASSSSFNGAIGAARMGLNLPVKAHS</sequence>
<organism evidence="1">
    <name type="scientific">Acerihabitans sp. KWT182</name>
    <dbReference type="NCBI Taxonomy" id="3157919"/>
    <lineage>
        <taxon>Bacteria</taxon>
        <taxon>Pseudomonadati</taxon>
        <taxon>Pseudomonadota</taxon>
        <taxon>Gammaproteobacteria</taxon>
        <taxon>Enterobacterales</taxon>
        <taxon>Pectobacteriaceae</taxon>
        <taxon>Acerihabitans</taxon>
    </lineage>
</organism>
<dbReference type="Pfam" id="PF00480">
    <property type="entry name" value="ROK"/>
    <property type="match status" value="1"/>
</dbReference>
<reference evidence="1" key="1">
    <citation type="submission" date="2024-06" db="EMBL/GenBank/DDBJ databases">
        <authorList>
            <person name="Coelho C."/>
            <person name="Bento M."/>
            <person name="Garcia E."/>
            <person name="Camelo A."/>
            <person name="Brandao I."/>
            <person name="Espirito Santo C."/>
            <person name="Trovao J."/>
            <person name="Verissimo A."/>
            <person name="Costa J."/>
            <person name="Tiago I."/>
        </authorList>
    </citation>
    <scope>NUCLEOTIDE SEQUENCE</scope>
    <source>
        <strain evidence="1">KWT182</strain>
    </source>
</reference>
<dbReference type="InterPro" id="IPR000600">
    <property type="entry name" value="ROK"/>
</dbReference>
<dbReference type="EMBL" id="CP157947">
    <property type="protein sequence ID" value="XBS70942.1"/>
    <property type="molecule type" value="Genomic_DNA"/>
</dbReference>
<proteinExistence type="predicted"/>
<dbReference type="SUPFAM" id="SSF53067">
    <property type="entry name" value="Actin-like ATPase domain"/>
    <property type="match status" value="1"/>
</dbReference>
<protein>
    <submittedName>
        <fullName evidence="1">ROK family protein</fullName>
    </submittedName>
</protein>